<evidence type="ECO:0000313" key="4">
    <source>
        <dbReference type="Proteomes" id="UP000886520"/>
    </source>
</evidence>
<keyword evidence="1" id="KW-0677">Repeat</keyword>
<dbReference type="InterPro" id="IPR046960">
    <property type="entry name" value="PPR_At4g14850-like_plant"/>
</dbReference>
<feature type="repeat" description="PPR" evidence="2">
    <location>
        <begin position="361"/>
        <end position="395"/>
    </location>
</feature>
<reference evidence="3" key="1">
    <citation type="submission" date="2021-01" db="EMBL/GenBank/DDBJ databases">
        <title>Adiantum capillus-veneris genome.</title>
        <authorList>
            <person name="Fang Y."/>
            <person name="Liao Q."/>
        </authorList>
    </citation>
    <scope>NUCLEOTIDE SEQUENCE</scope>
    <source>
        <strain evidence="3">H3</strain>
        <tissue evidence="3">Leaf</tissue>
    </source>
</reference>
<evidence type="ECO:0000256" key="1">
    <source>
        <dbReference type="ARBA" id="ARBA00022737"/>
    </source>
</evidence>
<dbReference type="GO" id="GO:0003723">
    <property type="term" value="F:RNA binding"/>
    <property type="evidence" value="ECO:0007669"/>
    <property type="project" value="InterPro"/>
</dbReference>
<organism evidence="3 4">
    <name type="scientific">Adiantum capillus-veneris</name>
    <name type="common">Maidenhair fern</name>
    <dbReference type="NCBI Taxonomy" id="13818"/>
    <lineage>
        <taxon>Eukaryota</taxon>
        <taxon>Viridiplantae</taxon>
        <taxon>Streptophyta</taxon>
        <taxon>Embryophyta</taxon>
        <taxon>Tracheophyta</taxon>
        <taxon>Polypodiopsida</taxon>
        <taxon>Polypodiidae</taxon>
        <taxon>Polypodiales</taxon>
        <taxon>Pteridineae</taxon>
        <taxon>Pteridaceae</taxon>
        <taxon>Vittarioideae</taxon>
        <taxon>Adiantum</taxon>
    </lineage>
</organism>
<dbReference type="Pfam" id="PF01535">
    <property type="entry name" value="PPR"/>
    <property type="match status" value="4"/>
</dbReference>
<name>A0A9D4UV44_ADICA</name>
<protein>
    <recommendedName>
        <fullName evidence="5">Pentatricopeptide repeat-containing protein</fullName>
    </recommendedName>
</protein>
<dbReference type="OrthoDB" id="185373at2759"/>
<sequence length="731" mass="79875">MLAPGQTWYNHSICRRNIAAYCSRRVKPGSCSLPLPLPQQQRRSSISKEDLLLHELFIGGHLQQAIALLFDLPSPPSIHTYIAFLKACGTCRSLPFANQVHSHIRAHSVNLTGLLGHHLVRTLAKCGAVGDAVVLLRSLPFRSVVSWTAIISAYADAGYGAEALEMYACMQEDDLHPDTCTFVSLLKACGSIPNLEHGRKLHAEARTRGCAFETRVGNTLVSMYGKCGDLKEAEVVFSDLLLRDTVSWNALLSAYVEQGEGHRALQLYRQMQHEGANPDARTLTLVLRACSTLAKGENVGCQVRGLIKEQCLEIGRTLHAAARKRAMLHSPFIAKSLVNVYSKCGMIQEAQSLLSTLSRPDVVTWTAVLSACVEYGQGERALQIFRKMQEEGITPDQVAYIMSIQACTTIVEMAEILTVDERAMALDIGKAVHADACRDGLAFCLNVSNALLKFYGKCRAVLEAEEVFTFLNQPDIVSCGAMLSAYVEDGRGDEALCLYRQMKNYHLTLNDAVYVCVLQACCLMGSLETCTHVYFELVSNEVDTDPSVSATLIHAYRGCAMMTSGEELFEALPQPDSVLWTSCITGHAEEGNSFDSLAVFEMLSMAIGKPDNVAFASALSACNYSGLVDEALEIFLSMKRDFNITANAKHYGILVDLLGRAGNFEKVENILGQMPMQVNSTIWLGLLGSCNKHANSELAEVAFKNASGLQPKEMTAFILMSNIYAEVGTSG</sequence>
<accession>A0A9D4UV44</accession>
<feature type="repeat" description="PPR" evidence="2">
    <location>
        <begin position="143"/>
        <end position="177"/>
    </location>
</feature>
<dbReference type="InterPro" id="IPR002885">
    <property type="entry name" value="PPR_rpt"/>
</dbReference>
<gene>
    <name evidence="3" type="ORF">GOP47_0012035</name>
</gene>
<dbReference type="PROSITE" id="PS51375">
    <property type="entry name" value="PPR"/>
    <property type="match status" value="4"/>
</dbReference>
<keyword evidence="4" id="KW-1185">Reference proteome</keyword>
<feature type="repeat" description="PPR" evidence="2">
    <location>
        <begin position="475"/>
        <end position="509"/>
    </location>
</feature>
<feature type="repeat" description="PPR" evidence="2">
    <location>
        <begin position="244"/>
        <end position="278"/>
    </location>
</feature>
<dbReference type="Pfam" id="PF13041">
    <property type="entry name" value="PPR_2"/>
    <property type="match status" value="4"/>
</dbReference>
<proteinExistence type="predicted"/>
<evidence type="ECO:0008006" key="5">
    <source>
        <dbReference type="Google" id="ProtNLM"/>
    </source>
</evidence>
<evidence type="ECO:0000256" key="2">
    <source>
        <dbReference type="PROSITE-ProRule" id="PRU00708"/>
    </source>
</evidence>
<comment type="caution">
    <text evidence="3">The sequence shown here is derived from an EMBL/GenBank/DDBJ whole genome shotgun (WGS) entry which is preliminary data.</text>
</comment>
<dbReference type="Proteomes" id="UP000886520">
    <property type="component" value="Chromosome 11"/>
</dbReference>
<dbReference type="PANTHER" id="PTHR47926">
    <property type="entry name" value="PENTATRICOPEPTIDE REPEAT-CONTAINING PROTEIN"/>
    <property type="match status" value="1"/>
</dbReference>
<dbReference type="AlphaFoldDB" id="A0A9D4UV44"/>
<evidence type="ECO:0000313" key="3">
    <source>
        <dbReference type="EMBL" id="KAI5074022.1"/>
    </source>
</evidence>
<dbReference type="EMBL" id="JABFUD020000011">
    <property type="protein sequence ID" value="KAI5074022.1"/>
    <property type="molecule type" value="Genomic_DNA"/>
</dbReference>
<dbReference type="InterPro" id="IPR011990">
    <property type="entry name" value="TPR-like_helical_dom_sf"/>
</dbReference>
<dbReference type="NCBIfam" id="TIGR00756">
    <property type="entry name" value="PPR"/>
    <property type="match status" value="4"/>
</dbReference>
<dbReference type="Gene3D" id="1.25.40.10">
    <property type="entry name" value="Tetratricopeptide repeat domain"/>
    <property type="match status" value="5"/>
</dbReference>
<dbReference type="FunFam" id="1.25.40.10:FF:000381">
    <property type="entry name" value="Pentatricopeptide repeat-containing protein"/>
    <property type="match status" value="1"/>
</dbReference>
<dbReference type="GO" id="GO:0009451">
    <property type="term" value="P:RNA modification"/>
    <property type="evidence" value="ECO:0007669"/>
    <property type="project" value="InterPro"/>
</dbReference>
<dbReference type="FunFam" id="1.25.40.10:FF:000242">
    <property type="entry name" value="Pentatricopeptide repeat-containing protein"/>
    <property type="match status" value="1"/>
</dbReference>